<gene>
    <name evidence="1" type="ORF">PR003_g24068</name>
</gene>
<protein>
    <submittedName>
        <fullName evidence="1">Uncharacterized protein</fullName>
    </submittedName>
</protein>
<comment type="caution">
    <text evidence="1">The sequence shown here is derived from an EMBL/GenBank/DDBJ whole genome shotgun (WGS) entry which is preliminary data.</text>
</comment>
<dbReference type="EMBL" id="QXFT01002634">
    <property type="protein sequence ID" value="KAE9295253.1"/>
    <property type="molecule type" value="Genomic_DNA"/>
</dbReference>
<sequence length="45" mass="5432">MESDSSDKPERILRRLLDDYECIHTRPLRENETEADRQRVLDQDS</sequence>
<dbReference type="Proteomes" id="UP000434957">
    <property type="component" value="Unassembled WGS sequence"/>
</dbReference>
<reference evidence="1 2" key="1">
    <citation type="submission" date="2018-08" db="EMBL/GenBank/DDBJ databases">
        <title>Genomic investigation of the strawberry pathogen Phytophthora fragariae indicates pathogenicity is determined by transcriptional variation in three key races.</title>
        <authorList>
            <person name="Adams T.M."/>
            <person name="Armitage A.D."/>
            <person name="Sobczyk M.K."/>
            <person name="Bates H.J."/>
            <person name="Dunwell J.M."/>
            <person name="Nellist C.F."/>
            <person name="Harrison R.J."/>
        </authorList>
    </citation>
    <scope>NUCLEOTIDE SEQUENCE [LARGE SCALE GENOMIC DNA]</scope>
    <source>
        <strain evidence="1 2">SCRP333</strain>
    </source>
</reference>
<evidence type="ECO:0000313" key="1">
    <source>
        <dbReference type="EMBL" id="KAE9295253.1"/>
    </source>
</evidence>
<name>A0A6A4CRG3_9STRA</name>
<evidence type="ECO:0000313" key="2">
    <source>
        <dbReference type="Proteomes" id="UP000434957"/>
    </source>
</evidence>
<keyword evidence="2" id="KW-1185">Reference proteome</keyword>
<proteinExistence type="predicted"/>
<dbReference type="AlphaFoldDB" id="A0A6A4CRG3"/>
<accession>A0A6A4CRG3</accession>
<organism evidence="1 2">
    <name type="scientific">Phytophthora rubi</name>
    <dbReference type="NCBI Taxonomy" id="129364"/>
    <lineage>
        <taxon>Eukaryota</taxon>
        <taxon>Sar</taxon>
        <taxon>Stramenopiles</taxon>
        <taxon>Oomycota</taxon>
        <taxon>Peronosporomycetes</taxon>
        <taxon>Peronosporales</taxon>
        <taxon>Peronosporaceae</taxon>
        <taxon>Phytophthora</taxon>
    </lineage>
</organism>